<sequence length="114" mass="12194">MNPFPGVSAFPMPIRSVVRGPSNLDISTAIVIAGLAHLTAFCLPKVLGPTPTTTYEIATIKEIAQTSDSPLFELPSTKKVATRAVAVNSQLLRTKSITFKNLAGFSTKFSNLFL</sequence>
<protein>
    <submittedName>
        <fullName evidence="1">Unannotated protein</fullName>
    </submittedName>
</protein>
<dbReference type="EMBL" id="CAEZZO010000002">
    <property type="protein sequence ID" value="CAB4759745.1"/>
    <property type="molecule type" value="Genomic_DNA"/>
</dbReference>
<reference evidence="1" key="1">
    <citation type="submission" date="2020-05" db="EMBL/GenBank/DDBJ databases">
        <authorList>
            <person name="Chiriac C."/>
            <person name="Salcher M."/>
            <person name="Ghai R."/>
            <person name="Kavagutti S V."/>
        </authorList>
    </citation>
    <scope>NUCLEOTIDE SEQUENCE</scope>
</reference>
<evidence type="ECO:0000313" key="1">
    <source>
        <dbReference type="EMBL" id="CAB4759745.1"/>
    </source>
</evidence>
<name>A0A6J6UKL2_9ZZZZ</name>
<proteinExistence type="predicted"/>
<gene>
    <name evidence="1" type="ORF">UFOPK2886_00028</name>
</gene>
<accession>A0A6J6UKL2</accession>
<organism evidence="1">
    <name type="scientific">freshwater metagenome</name>
    <dbReference type="NCBI Taxonomy" id="449393"/>
    <lineage>
        <taxon>unclassified sequences</taxon>
        <taxon>metagenomes</taxon>
        <taxon>ecological metagenomes</taxon>
    </lineage>
</organism>
<dbReference type="AlphaFoldDB" id="A0A6J6UKL2"/>